<dbReference type="Pfam" id="PF09736">
    <property type="entry name" value="Bud13"/>
    <property type="match status" value="1"/>
</dbReference>
<feature type="coiled-coil region" evidence="2">
    <location>
        <begin position="230"/>
        <end position="257"/>
    </location>
</feature>
<dbReference type="GO" id="GO:0005684">
    <property type="term" value="C:U2-type spliceosomal complex"/>
    <property type="evidence" value="ECO:0007669"/>
    <property type="project" value="TreeGrafter"/>
</dbReference>
<accession>A0A8H7Q6M2</accession>
<evidence type="ECO:0000256" key="2">
    <source>
        <dbReference type="SAM" id="Coils"/>
    </source>
</evidence>
<evidence type="ECO:0000313" key="5">
    <source>
        <dbReference type="Proteomes" id="UP000612746"/>
    </source>
</evidence>
<dbReference type="PANTHER" id="PTHR31809:SF0">
    <property type="entry name" value="BUD13 HOMOLOG"/>
    <property type="match status" value="1"/>
</dbReference>
<evidence type="ECO:0000256" key="3">
    <source>
        <dbReference type="SAM" id="MobiDB-lite"/>
    </source>
</evidence>
<dbReference type="GO" id="GO:0003723">
    <property type="term" value="F:RNA binding"/>
    <property type="evidence" value="ECO:0007669"/>
    <property type="project" value="TreeGrafter"/>
</dbReference>
<dbReference type="GO" id="GO:0000398">
    <property type="term" value="P:mRNA splicing, via spliceosome"/>
    <property type="evidence" value="ECO:0007669"/>
    <property type="project" value="TreeGrafter"/>
</dbReference>
<keyword evidence="2" id="KW-0175">Coiled coil</keyword>
<feature type="compositionally biased region" description="Low complexity" evidence="3">
    <location>
        <begin position="141"/>
        <end position="165"/>
    </location>
</feature>
<dbReference type="PANTHER" id="PTHR31809">
    <property type="entry name" value="BUD13 HOMOLOG"/>
    <property type="match status" value="1"/>
</dbReference>
<evidence type="ECO:0000313" key="4">
    <source>
        <dbReference type="EMBL" id="KAG2187002.1"/>
    </source>
</evidence>
<dbReference type="InterPro" id="IPR018609">
    <property type="entry name" value="Bud13"/>
</dbReference>
<comment type="similarity">
    <text evidence="1">Belongs to the CWC26 family.</text>
</comment>
<gene>
    <name evidence="4" type="ORF">INT44_003230</name>
</gene>
<dbReference type="InterPro" id="IPR051112">
    <property type="entry name" value="CWC26_splicing_factor"/>
</dbReference>
<sequence>MNDADAAAAKAEYIRRKYLATAPGDESTKAYIASKYLGSGQEGQSKKKKKKIPKRIKKGNIGIIDEEEDSWRQAKVQDDDEDTFMESEEATVTETKSLYTPKTSGWTTIREGEEEEEEAEDERPQIVGEVPTMDRPRPRETPSTTPSRQMRSLSPSPPSLRASRQNSDGQDDDELRMSSGHRVGLQTTEQIKAETIRLKKQRDKEMRELDPTISGRDATTVYRDKSGRKFDVGILKAEEARRKKEELEKEERMMEWGKGLVQREEKAAEQKRLEEEKNKPLARYADDREFNDELKERELWNDPAAQFLSASKKKKKSRRPTYQGQWAPNRFGIPPGYRWDGVDRSNGFEKDYFLRQNARSARDAEAHAWSVEDM</sequence>
<comment type="caution">
    <text evidence="4">The sequence shown here is derived from an EMBL/GenBank/DDBJ whole genome shotgun (WGS) entry which is preliminary data.</text>
</comment>
<dbReference type="EMBL" id="JAEPRA010000004">
    <property type="protein sequence ID" value="KAG2187002.1"/>
    <property type="molecule type" value="Genomic_DNA"/>
</dbReference>
<feature type="compositionally biased region" description="Basic and acidic residues" evidence="3">
    <location>
        <begin position="191"/>
        <end position="210"/>
    </location>
</feature>
<feature type="compositionally biased region" description="Acidic residues" evidence="3">
    <location>
        <begin position="112"/>
        <end position="121"/>
    </location>
</feature>
<proteinExistence type="inferred from homology"/>
<feature type="region of interest" description="Disordered" evidence="3">
    <location>
        <begin position="261"/>
        <end position="280"/>
    </location>
</feature>
<protein>
    <recommendedName>
        <fullName evidence="6">Pre-mRNA-splicing factor CWC26</fullName>
    </recommendedName>
</protein>
<evidence type="ECO:0000256" key="1">
    <source>
        <dbReference type="ARBA" id="ARBA00011069"/>
    </source>
</evidence>
<feature type="region of interest" description="Disordered" evidence="3">
    <location>
        <begin position="309"/>
        <end position="330"/>
    </location>
</feature>
<dbReference type="GO" id="GO:0070274">
    <property type="term" value="C:RES complex"/>
    <property type="evidence" value="ECO:0007669"/>
    <property type="project" value="TreeGrafter"/>
</dbReference>
<name>A0A8H7Q6M2_9FUNG</name>
<feature type="region of interest" description="Disordered" evidence="3">
    <location>
        <begin position="65"/>
        <end position="212"/>
    </location>
</feature>
<reference evidence="4" key="1">
    <citation type="submission" date="2020-12" db="EMBL/GenBank/DDBJ databases">
        <title>Metabolic potential, ecology and presence of endohyphal bacteria is reflected in genomic diversity of Mucoromycotina.</title>
        <authorList>
            <person name="Muszewska A."/>
            <person name="Okrasinska A."/>
            <person name="Steczkiewicz K."/>
            <person name="Drgas O."/>
            <person name="Orlowska M."/>
            <person name="Perlinska-Lenart U."/>
            <person name="Aleksandrzak-Piekarczyk T."/>
            <person name="Szatraj K."/>
            <person name="Zielenkiewicz U."/>
            <person name="Pilsyk S."/>
            <person name="Malc E."/>
            <person name="Mieczkowski P."/>
            <person name="Kruszewska J.S."/>
            <person name="Biernat P."/>
            <person name="Pawlowska J."/>
        </authorList>
    </citation>
    <scope>NUCLEOTIDE SEQUENCE</scope>
    <source>
        <strain evidence="4">WA0000051536</strain>
    </source>
</reference>
<keyword evidence="5" id="KW-1185">Reference proteome</keyword>
<dbReference type="AlphaFoldDB" id="A0A8H7Q6M2"/>
<dbReference type="Proteomes" id="UP000612746">
    <property type="component" value="Unassembled WGS sequence"/>
</dbReference>
<dbReference type="OrthoDB" id="6022at2759"/>
<feature type="compositionally biased region" description="Polar residues" evidence="3">
    <location>
        <begin position="92"/>
        <end position="107"/>
    </location>
</feature>
<organism evidence="4 5">
    <name type="scientific">Umbelopsis vinacea</name>
    <dbReference type="NCBI Taxonomy" id="44442"/>
    <lineage>
        <taxon>Eukaryota</taxon>
        <taxon>Fungi</taxon>
        <taxon>Fungi incertae sedis</taxon>
        <taxon>Mucoromycota</taxon>
        <taxon>Mucoromycotina</taxon>
        <taxon>Umbelopsidomycetes</taxon>
        <taxon>Umbelopsidales</taxon>
        <taxon>Umbelopsidaceae</taxon>
        <taxon>Umbelopsis</taxon>
    </lineage>
</organism>
<feature type="compositionally biased region" description="Acidic residues" evidence="3">
    <location>
        <begin position="78"/>
        <end position="91"/>
    </location>
</feature>
<evidence type="ECO:0008006" key="6">
    <source>
        <dbReference type="Google" id="ProtNLM"/>
    </source>
</evidence>